<keyword evidence="4" id="KW-0378">Hydrolase</keyword>
<sequence length="236" mass="26264">MPMPLPSSAPSHFDPASMLSFDLETTGTNPLQARIVTSALVSIHGGSANSTELLADPGIEIPESASKIHGISTEYAREHGEPHDDVLHKTIRAIYDGWERGQTLIVFNAAYDLTILRHLEPSFVCSGLVFDPLVMDRALEPQRTGPRKLGTLVKRYGIQLDNAHNASADALAAARVAWKMARMWPDLVKKTSDELMEFQAVSYFDYQIHLRDYFASQGREMTDFSTSWPMRDGSRT</sequence>
<dbReference type="InterPro" id="IPR012337">
    <property type="entry name" value="RNaseH-like_sf"/>
</dbReference>
<dbReference type="InterPro" id="IPR040393">
    <property type="entry name" value="TREX1/2"/>
</dbReference>
<comment type="similarity">
    <text evidence="7">Belongs to the exonuclease superfamily. TREX family.</text>
</comment>
<gene>
    <name evidence="9" type="ORF">DI525_06805</name>
</gene>
<dbReference type="PANTHER" id="PTHR13058:SF19">
    <property type="entry name" value="LD40940P"/>
    <property type="match status" value="1"/>
</dbReference>
<dbReference type="EMBL" id="QFRA01000016">
    <property type="protein sequence ID" value="PZR04463.1"/>
    <property type="molecule type" value="Genomic_DNA"/>
</dbReference>
<dbReference type="GO" id="GO:0046872">
    <property type="term" value="F:metal ion binding"/>
    <property type="evidence" value="ECO:0007669"/>
    <property type="project" value="UniProtKB-KW"/>
</dbReference>
<dbReference type="SUPFAM" id="SSF53098">
    <property type="entry name" value="Ribonuclease H-like"/>
    <property type="match status" value="1"/>
</dbReference>
<evidence type="ECO:0000256" key="2">
    <source>
        <dbReference type="ARBA" id="ARBA00022722"/>
    </source>
</evidence>
<evidence type="ECO:0000256" key="1">
    <source>
        <dbReference type="ARBA" id="ARBA00001946"/>
    </source>
</evidence>
<evidence type="ECO:0000313" key="9">
    <source>
        <dbReference type="EMBL" id="PZR04463.1"/>
    </source>
</evidence>
<dbReference type="CDD" id="cd06127">
    <property type="entry name" value="DEDDh"/>
    <property type="match status" value="1"/>
</dbReference>
<dbReference type="Pfam" id="PF00929">
    <property type="entry name" value="RNase_T"/>
    <property type="match status" value="1"/>
</dbReference>
<dbReference type="Gene3D" id="3.30.420.10">
    <property type="entry name" value="Ribonuclease H-like superfamily/Ribonuclease H"/>
    <property type="match status" value="1"/>
</dbReference>
<organism evidence="9 10">
    <name type="scientific">Corynebacterium kroppenstedtii</name>
    <dbReference type="NCBI Taxonomy" id="161879"/>
    <lineage>
        <taxon>Bacteria</taxon>
        <taxon>Bacillati</taxon>
        <taxon>Actinomycetota</taxon>
        <taxon>Actinomycetes</taxon>
        <taxon>Mycobacteriales</taxon>
        <taxon>Corynebacteriaceae</taxon>
        <taxon>Corynebacterium</taxon>
    </lineage>
</organism>
<reference evidence="9 10" key="1">
    <citation type="submission" date="2017-08" db="EMBL/GenBank/DDBJ databases">
        <title>Infants hospitalized years apart are colonized by the same room-sourced microbial strains.</title>
        <authorList>
            <person name="Brooks B."/>
            <person name="Olm M.R."/>
            <person name="Firek B.A."/>
            <person name="Baker R."/>
            <person name="Thomas B.C."/>
            <person name="Morowitz M.J."/>
            <person name="Banfield J.F."/>
        </authorList>
    </citation>
    <scope>NUCLEOTIDE SEQUENCE [LARGE SCALE GENOMIC DNA]</scope>
    <source>
        <strain evidence="9">S2_003_000_R1_3</strain>
    </source>
</reference>
<keyword evidence="6" id="KW-0460">Magnesium</keyword>
<dbReference type="GO" id="GO:0003676">
    <property type="term" value="F:nucleic acid binding"/>
    <property type="evidence" value="ECO:0007669"/>
    <property type="project" value="InterPro"/>
</dbReference>
<keyword evidence="2" id="KW-0540">Nuclease</keyword>
<evidence type="ECO:0000256" key="4">
    <source>
        <dbReference type="ARBA" id="ARBA00022801"/>
    </source>
</evidence>
<dbReference type="PANTHER" id="PTHR13058">
    <property type="entry name" value="THREE PRIME REPAIR EXONUCLEASE 1, 2"/>
    <property type="match status" value="1"/>
</dbReference>
<dbReference type="AlphaFoldDB" id="A0A2W5SUJ5"/>
<feature type="domain" description="Exonuclease" evidence="8">
    <location>
        <begin position="17"/>
        <end position="186"/>
    </location>
</feature>
<dbReference type="InterPro" id="IPR013520">
    <property type="entry name" value="Ribonucl_H"/>
</dbReference>
<dbReference type="GO" id="GO:0008296">
    <property type="term" value="F:3'-5'-DNA exonuclease activity"/>
    <property type="evidence" value="ECO:0007669"/>
    <property type="project" value="TreeGrafter"/>
</dbReference>
<dbReference type="NCBIfam" id="NF005927">
    <property type="entry name" value="PRK07942.1"/>
    <property type="match status" value="1"/>
</dbReference>
<keyword evidence="5" id="KW-0269">Exonuclease</keyword>
<evidence type="ECO:0000259" key="8">
    <source>
        <dbReference type="SMART" id="SM00479"/>
    </source>
</evidence>
<evidence type="ECO:0000256" key="5">
    <source>
        <dbReference type="ARBA" id="ARBA00022839"/>
    </source>
</evidence>
<dbReference type="InterPro" id="IPR036397">
    <property type="entry name" value="RNaseH_sf"/>
</dbReference>
<keyword evidence="3" id="KW-0479">Metal-binding</keyword>
<dbReference type="SMART" id="SM00479">
    <property type="entry name" value="EXOIII"/>
    <property type="match status" value="1"/>
</dbReference>
<proteinExistence type="inferred from homology"/>
<comment type="caution">
    <text evidence="9">The sequence shown here is derived from an EMBL/GenBank/DDBJ whole genome shotgun (WGS) entry which is preliminary data.</text>
</comment>
<evidence type="ECO:0000256" key="7">
    <source>
        <dbReference type="ARBA" id="ARBA00025769"/>
    </source>
</evidence>
<dbReference type="GO" id="GO:0006308">
    <property type="term" value="P:DNA catabolic process"/>
    <property type="evidence" value="ECO:0007669"/>
    <property type="project" value="TreeGrafter"/>
</dbReference>
<dbReference type="Proteomes" id="UP000249432">
    <property type="component" value="Unassembled WGS sequence"/>
</dbReference>
<accession>A0A2W5SUJ5</accession>
<dbReference type="GO" id="GO:0005737">
    <property type="term" value="C:cytoplasm"/>
    <property type="evidence" value="ECO:0007669"/>
    <property type="project" value="TreeGrafter"/>
</dbReference>
<evidence type="ECO:0000256" key="3">
    <source>
        <dbReference type="ARBA" id="ARBA00022723"/>
    </source>
</evidence>
<evidence type="ECO:0000256" key="6">
    <source>
        <dbReference type="ARBA" id="ARBA00022842"/>
    </source>
</evidence>
<dbReference type="RefSeq" id="WP_303735005.1">
    <property type="nucleotide sequence ID" value="NZ_CAKZHK010000009.1"/>
</dbReference>
<comment type="cofactor">
    <cofactor evidence="1">
        <name>Mg(2+)</name>
        <dbReference type="ChEBI" id="CHEBI:18420"/>
    </cofactor>
</comment>
<name>A0A2W5SUJ5_9CORY</name>
<protein>
    <submittedName>
        <fullName evidence="9">DNA polymerase III subunit epsilon</fullName>
    </submittedName>
</protein>
<evidence type="ECO:0000313" key="10">
    <source>
        <dbReference type="Proteomes" id="UP000249432"/>
    </source>
</evidence>